<dbReference type="InterPro" id="IPR006558">
    <property type="entry name" value="LamG-like"/>
</dbReference>
<dbReference type="PANTHER" id="PTHR46130:SF3">
    <property type="entry name" value="CHROMOSOME UNDETERMINED SCAFFOLD_33, WHOLE GENOME SHOTGUN SEQUENCE"/>
    <property type="match status" value="1"/>
</dbReference>
<dbReference type="Pfam" id="PF19081">
    <property type="entry name" value="Ig_7"/>
    <property type="match status" value="1"/>
</dbReference>
<sequence length="820" mass="87785">MKLKLYFLLCTLFHLSSYSQTLDQSYAPASMGGGIFSVSSTQNVGQSFTAGLNGNLSQVNLRLINSTAAPSTTFIPGDFQLRIFEGSGYGGTVLNTTVINITSVPTSYIEQVITLSSAIPITSGNQYTIDFRGIDGTVGIQGANPGYSGDFFFANGNTALANSYDLWFKTFVATPTPATHLNFDGINDSVDLGNSLTTYFTGRTEVTLEAWVRSETTSELGVIVGNYSNPTSNGTMQMLLRRDAGAYAFWVDNGSGFTNVQTAPGSVLLNTWQHVAGTWDGTTMRIYLDGALVASTTHSGAFPASPNEFAIGYNAFSGANEKFDGDIDDLRIWDITRAIEQINGSKDCELQGNESGLLAYYNFNQGISQADNSGVTTLIDNTSNGYDGNLTNFTLNGASSNWLSGSVVTTGSIVPSIPSVTSPVTYNEGDTATPLTATVGANGTGLLWYTSATGGTGSSTAPTPSTASSGSTSYWVSSVNANGCESDRVEMVVNVNATATHLNFDGTDDRVNIGNTLATTFNGGNFFTVEAYINIPNTTGLKTIFNNHDGGPNTQLNLRVNNNTLEGFMGFGTYVANSGSNTLSVNTWYHVAMVYNDSTLKLYLDGVEVASTNVPLSYSLINSSQTYAIGASGYSTEVFLGDIDELRVWNRALPVAEIQNNMNCELPNVSTQNGLLRYYQFNQGFDSANNMSVTTLPDISNSANNGTLSNFSLNNATSNWKSGSVVMTGNQCTTLSVNDYTVIEENFKLYPNPTADILKISNAKRSKCNVDIIDINGRVLMSKSFNETHSEMNLGNLATGVYIVKIRTNSIEIVKRVIKK</sequence>
<reference evidence="5 6" key="1">
    <citation type="submission" date="2018-03" db="EMBL/GenBank/DDBJ databases">
        <title>Mesoflavibacter sp. HG37 and Mesoflavibacter sp. HG96 sp.nov., two marine bacteria isolated from seawater of Western Pacific Ocean.</title>
        <authorList>
            <person name="Cheng H."/>
            <person name="Wu Y.-H."/>
            <person name="Guo L.-L."/>
            <person name="Xu X.-W."/>
        </authorList>
    </citation>
    <scope>NUCLEOTIDE SEQUENCE [LARGE SCALE GENOMIC DNA]</scope>
    <source>
        <strain evidence="5 6">KCTC 32269</strain>
    </source>
</reference>
<dbReference type="Proteomes" id="UP000238426">
    <property type="component" value="Unassembled WGS sequence"/>
</dbReference>
<dbReference type="Pfam" id="PF18962">
    <property type="entry name" value="Por_Secre_tail"/>
    <property type="match status" value="1"/>
</dbReference>
<dbReference type="GO" id="GO:0006508">
    <property type="term" value="P:proteolysis"/>
    <property type="evidence" value="ECO:0007669"/>
    <property type="project" value="TreeGrafter"/>
</dbReference>
<evidence type="ECO:0000313" key="6">
    <source>
        <dbReference type="Proteomes" id="UP000238426"/>
    </source>
</evidence>
<dbReference type="InterPro" id="IPR043543">
    <property type="entry name" value="PAPPA/PAPPA2"/>
</dbReference>
<dbReference type="GO" id="GO:0005615">
    <property type="term" value="C:extracellular space"/>
    <property type="evidence" value="ECO:0007669"/>
    <property type="project" value="TreeGrafter"/>
</dbReference>
<evidence type="ECO:0000256" key="1">
    <source>
        <dbReference type="ARBA" id="ARBA00022729"/>
    </source>
</evidence>
<keyword evidence="1 3" id="KW-0732">Signal</keyword>
<protein>
    <recommendedName>
        <fullName evidence="4">LamG-like jellyroll fold domain-containing protein</fullName>
    </recommendedName>
</protein>
<dbReference type="Pfam" id="PF13385">
    <property type="entry name" value="Laminin_G_3"/>
    <property type="match status" value="2"/>
</dbReference>
<dbReference type="AlphaFoldDB" id="A0A2T1NBG0"/>
<dbReference type="GO" id="GO:0007166">
    <property type="term" value="P:cell surface receptor signaling pathway"/>
    <property type="evidence" value="ECO:0007669"/>
    <property type="project" value="TreeGrafter"/>
</dbReference>
<dbReference type="Gene3D" id="2.60.120.200">
    <property type="match status" value="2"/>
</dbReference>
<gene>
    <name evidence="5" type="ORF">C7H52_06520</name>
</gene>
<organism evidence="5 6">
    <name type="scientific">Aurantibacter aestuarii</name>
    <dbReference type="NCBI Taxonomy" id="1266046"/>
    <lineage>
        <taxon>Bacteria</taxon>
        <taxon>Pseudomonadati</taxon>
        <taxon>Bacteroidota</taxon>
        <taxon>Flavobacteriia</taxon>
        <taxon>Flavobacteriales</taxon>
        <taxon>Flavobacteriaceae</taxon>
        <taxon>Aurantibacter</taxon>
    </lineage>
</organism>
<dbReference type="GO" id="GO:0005975">
    <property type="term" value="P:carbohydrate metabolic process"/>
    <property type="evidence" value="ECO:0007669"/>
    <property type="project" value="UniProtKB-ARBA"/>
</dbReference>
<dbReference type="PANTHER" id="PTHR46130">
    <property type="entry name" value="LAMGL DOMAIN-CONTAINING PROTEIN"/>
    <property type="match status" value="1"/>
</dbReference>
<dbReference type="OrthoDB" id="9801383at2"/>
<comment type="caution">
    <text evidence="5">The sequence shown here is derived from an EMBL/GenBank/DDBJ whole genome shotgun (WGS) entry which is preliminary data.</text>
</comment>
<evidence type="ECO:0000256" key="3">
    <source>
        <dbReference type="SAM" id="SignalP"/>
    </source>
</evidence>
<dbReference type="InterPro" id="IPR013320">
    <property type="entry name" value="ConA-like_dom_sf"/>
</dbReference>
<keyword evidence="6" id="KW-1185">Reference proteome</keyword>
<dbReference type="InterPro" id="IPR044023">
    <property type="entry name" value="Ig_7"/>
</dbReference>
<dbReference type="SUPFAM" id="SSF49899">
    <property type="entry name" value="Concanavalin A-like lectins/glucanases"/>
    <property type="match status" value="2"/>
</dbReference>
<name>A0A2T1NBG0_9FLAO</name>
<evidence type="ECO:0000313" key="5">
    <source>
        <dbReference type="EMBL" id="PSG89423.1"/>
    </source>
</evidence>
<dbReference type="GO" id="GO:0004553">
    <property type="term" value="F:hydrolase activity, hydrolyzing O-glycosyl compounds"/>
    <property type="evidence" value="ECO:0007669"/>
    <property type="project" value="UniProtKB-ARBA"/>
</dbReference>
<evidence type="ECO:0000259" key="4">
    <source>
        <dbReference type="SMART" id="SM00560"/>
    </source>
</evidence>
<keyword evidence="2" id="KW-1015">Disulfide bond</keyword>
<feature type="domain" description="LamG-like jellyroll fold" evidence="4">
    <location>
        <begin position="204"/>
        <end position="338"/>
    </location>
</feature>
<dbReference type="RefSeq" id="WP_106463097.1">
    <property type="nucleotide sequence ID" value="NZ_PXOQ01000008.1"/>
</dbReference>
<evidence type="ECO:0000256" key="2">
    <source>
        <dbReference type="ARBA" id="ARBA00023157"/>
    </source>
</evidence>
<proteinExistence type="predicted"/>
<dbReference type="SMART" id="SM00560">
    <property type="entry name" value="LamGL"/>
    <property type="match status" value="2"/>
</dbReference>
<feature type="signal peptide" evidence="3">
    <location>
        <begin position="1"/>
        <end position="19"/>
    </location>
</feature>
<dbReference type="NCBIfam" id="TIGR04183">
    <property type="entry name" value="Por_Secre_tail"/>
    <property type="match status" value="1"/>
</dbReference>
<feature type="chain" id="PRO_5015759470" description="LamG-like jellyroll fold domain-containing protein" evidence="3">
    <location>
        <begin position="20"/>
        <end position="820"/>
    </location>
</feature>
<dbReference type="InterPro" id="IPR026444">
    <property type="entry name" value="Secre_tail"/>
</dbReference>
<dbReference type="GO" id="GO:0004222">
    <property type="term" value="F:metalloendopeptidase activity"/>
    <property type="evidence" value="ECO:0007669"/>
    <property type="project" value="TreeGrafter"/>
</dbReference>
<accession>A0A2T1NBG0</accession>
<dbReference type="EMBL" id="PXOQ01000008">
    <property type="protein sequence ID" value="PSG89423.1"/>
    <property type="molecule type" value="Genomic_DNA"/>
</dbReference>
<feature type="domain" description="LamG-like jellyroll fold" evidence="4">
    <location>
        <begin position="525"/>
        <end position="656"/>
    </location>
</feature>